<evidence type="ECO:0000256" key="3">
    <source>
        <dbReference type="ARBA" id="ARBA00022679"/>
    </source>
</evidence>
<comment type="caution">
    <text evidence="6">The sequence shown here is derived from an EMBL/GenBank/DDBJ whole genome shotgun (WGS) entry which is preliminary data.</text>
</comment>
<dbReference type="InterPro" id="IPR000182">
    <property type="entry name" value="GNAT_dom"/>
</dbReference>
<dbReference type="EC" id="2.3.1.-" evidence="6"/>
<dbReference type="RefSeq" id="WP_018660728.1">
    <property type="nucleotide sequence ID" value="NZ_HF952018.1"/>
</dbReference>
<keyword evidence="7" id="KW-1185">Reference proteome</keyword>
<dbReference type="GO" id="GO:0008080">
    <property type="term" value="F:N-acetyltransferase activity"/>
    <property type="evidence" value="ECO:0007669"/>
    <property type="project" value="InterPro"/>
</dbReference>
<dbReference type="Pfam" id="PF00583">
    <property type="entry name" value="Acetyltransf_1"/>
    <property type="match status" value="1"/>
</dbReference>
<sequence>MKRGQVRNLNDYVIEDMKIEDIDDVYEVEVLSFKTPWSKEAFHTELTRNSCAVYKVLRYKGKVIGYAGMWCMIDEGHITNIAVHPEFRGLGLGEKLVDALIDEAKKRSINAMTLEVRVSNLPAINLYKKKGFVCVATRKGYYQDTGEDAYIMWKYGIN</sequence>
<protein>
    <submittedName>
        <fullName evidence="6">Ribosomal-protein-S18p-alanine acetyltransferase</fullName>
        <ecNumber evidence="6">2.3.1.-</ecNumber>
    </submittedName>
</protein>
<comment type="similarity">
    <text evidence="1">Belongs to the acetyltransferase family. RimI subfamily.</text>
</comment>
<accession>R7RNB9</accession>
<evidence type="ECO:0000313" key="7">
    <source>
        <dbReference type="Proteomes" id="UP000014923"/>
    </source>
</evidence>
<evidence type="ECO:0000256" key="1">
    <source>
        <dbReference type="ARBA" id="ARBA00005395"/>
    </source>
</evidence>
<dbReference type="InterPro" id="IPR006464">
    <property type="entry name" value="AcTrfase_RimI/Ard1"/>
</dbReference>
<reference evidence="6" key="1">
    <citation type="submission" date="2013-03" db="EMBL/GenBank/DDBJ databases">
        <title>Draft genome sequence of the hydrogen-ethanol-producing anaerobic alkalithermophilic Caloramator celere.</title>
        <authorList>
            <person name="Ciranna A."/>
            <person name="Larjo A."/>
            <person name="Kivisto A."/>
            <person name="Santala V."/>
            <person name="Roos C."/>
            <person name="Karp M."/>
        </authorList>
    </citation>
    <scope>NUCLEOTIDE SEQUENCE [LARGE SCALE GENOMIC DNA]</scope>
    <source>
        <strain evidence="6">DSM 8682</strain>
    </source>
</reference>
<dbReference type="EMBL" id="CAVN010000088">
    <property type="protein sequence ID" value="CDF57509.1"/>
    <property type="molecule type" value="Genomic_DNA"/>
</dbReference>
<dbReference type="CDD" id="cd04301">
    <property type="entry name" value="NAT_SF"/>
    <property type="match status" value="1"/>
</dbReference>
<dbReference type="AlphaFoldDB" id="R7RNB9"/>
<evidence type="ECO:0000313" key="6">
    <source>
        <dbReference type="EMBL" id="CDF57509.1"/>
    </source>
</evidence>
<dbReference type="Proteomes" id="UP000014923">
    <property type="component" value="Unassembled WGS sequence"/>
</dbReference>
<organism evidence="6 7">
    <name type="scientific">Thermobrachium celere DSM 8682</name>
    <dbReference type="NCBI Taxonomy" id="941824"/>
    <lineage>
        <taxon>Bacteria</taxon>
        <taxon>Bacillati</taxon>
        <taxon>Bacillota</taxon>
        <taxon>Clostridia</taxon>
        <taxon>Eubacteriales</taxon>
        <taxon>Clostridiaceae</taxon>
        <taxon>Thermobrachium</taxon>
    </lineage>
</organism>
<dbReference type="eggNOG" id="COG0456">
    <property type="taxonomic scope" value="Bacteria"/>
</dbReference>
<evidence type="ECO:0000256" key="2">
    <source>
        <dbReference type="ARBA" id="ARBA00022490"/>
    </source>
</evidence>
<dbReference type="PANTHER" id="PTHR43420:SF44">
    <property type="entry name" value="ACETYLTRANSFERASE YPEA"/>
    <property type="match status" value="1"/>
</dbReference>
<dbReference type="OrthoDB" id="9794566at2"/>
<keyword evidence="4 6" id="KW-0012">Acyltransferase</keyword>
<name>R7RNB9_9CLOT</name>
<dbReference type="Gene3D" id="3.40.630.30">
    <property type="match status" value="1"/>
</dbReference>
<evidence type="ECO:0000256" key="4">
    <source>
        <dbReference type="ARBA" id="ARBA00023315"/>
    </source>
</evidence>
<evidence type="ECO:0000259" key="5">
    <source>
        <dbReference type="PROSITE" id="PS51186"/>
    </source>
</evidence>
<dbReference type="HOGENOM" id="CLU_013985_23_3_9"/>
<proteinExistence type="inferred from homology"/>
<keyword evidence="3 6" id="KW-0808">Transferase</keyword>
<dbReference type="PROSITE" id="PS51186">
    <property type="entry name" value="GNAT"/>
    <property type="match status" value="1"/>
</dbReference>
<dbReference type="InterPro" id="IPR016181">
    <property type="entry name" value="Acyl_CoA_acyltransferase"/>
</dbReference>
<dbReference type="SUPFAM" id="SSF55729">
    <property type="entry name" value="Acyl-CoA N-acyltransferases (Nat)"/>
    <property type="match status" value="1"/>
</dbReference>
<dbReference type="NCBIfam" id="TIGR01575">
    <property type="entry name" value="rimI"/>
    <property type="match status" value="1"/>
</dbReference>
<gene>
    <name evidence="6" type="ORF">TCEL_01423</name>
</gene>
<feature type="domain" description="N-acetyltransferase" evidence="5">
    <location>
        <begin position="12"/>
        <end position="157"/>
    </location>
</feature>
<keyword evidence="2" id="KW-0963">Cytoplasm</keyword>
<dbReference type="InterPro" id="IPR050680">
    <property type="entry name" value="YpeA/RimI_acetyltransf"/>
</dbReference>
<dbReference type="PANTHER" id="PTHR43420">
    <property type="entry name" value="ACETYLTRANSFERASE"/>
    <property type="match status" value="1"/>
</dbReference>